<protein>
    <submittedName>
        <fullName evidence="5">Branched-chain amino acid transport system substrate-binding protein</fullName>
    </submittedName>
</protein>
<name>A0A4Q7NE01_9BURK</name>
<accession>A0A4Q7NE01</accession>
<keyword evidence="6" id="KW-1185">Reference proteome</keyword>
<feature type="chain" id="PRO_5020920240" evidence="3">
    <location>
        <begin position="23"/>
        <end position="393"/>
    </location>
</feature>
<reference evidence="5 6" key="1">
    <citation type="submission" date="2019-02" db="EMBL/GenBank/DDBJ databases">
        <title>Genomic Encyclopedia of Type Strains, Phase IV (KMG-IV): sequencing the most valuable type-strain genomes for metagenomic binning, comparative biology and taxonomic classification.</title>
        <authorList>
            <person name="Goeker M."/>
        </authorList>
    </citation>
    <scope>NUCLEOTIDE SEQUENCE [LARGE SCALE GENOMIC DNA]</scope>
    <source>
        <strain evidence="5 6">K24</strain>
    </source>
</reference>
<evidence type="ECO:0000256" key="2">
    <source>
        <dbReference type="ARBA" id="ARBA00022729"/>
    </source>
</evidence>
<dbReference type="RefSeq" id="WP_130359038.1">
    <property type="nucleotide sequence ID" value="NZ_SGXC01000002.1"/>
</dbReference>
<evidence type="ECO:0000259" key="4">
    <source>
        <dbReference type="Pfam" id="PF13458"/>
    </source>
</evidence>
<dbReference type="PANTHER" id="PTHR30483">
    <property type="entry name" value="LEUCINE-SPECIFIC-BINDING PROTEIN"/>
    <property type="match status" value="1"/>
</dbReference>
<dbReference type="SUPFAM" id="SSF53822">
    <property type="entry name" value="Periplasmic binding protein-like I"/>
    <property type="match status" value="1"/>
</dbReference>
<dbReference type="PANTHER" id="PTHR30483:SF6">
    <property type="entry name" value="PERIPLASMIC BINDING PROTEIN OF ABC TRANSPORTER FOR NATURAL AMINO ACIDS"/>
    <property type="match status" value="1"/>
</dbReference>
<evidence type="ECO:0000256" key="3">
    <source>
        <dbReference type="SAM" id="SignalP"/>
    </source>
</evidence>
<dbReference type="InterPro" id="IPR028082">
    <property type="entry name" value="Peripla_BP_I"/>
</dbReference>
<evidence type="ECO:0000313" key="6">
    <source>
        <dbReference type="Proteomes" id="UP000292445"/>
    </source>
</evidence>
<comment type="similarity">
    <text evidence="1">Belongs to the leucine-binding protein family.</text>
</comment>
<proteinExistence type="inferred from homology"/>
<evidence type="ECO:0000256" key="1">
    <source>
        <dbReference type="ARBA" id="ARBA00010062"/>
    </source>
</evidence>
<organism evidence="5 6">
    <name type="scientific">Pigmentiphaga kullae</name>
    <dbReference type="NCBI Taxonomy" id="151784"/>
    <lineage>
        <taxon>Bacteria</taxon>
        <taxon>Pseudomonadati</taxon>
        <taxon>Pseudomonadota</taxon>
        <taxon>Betaproteobacteria</taxon>
        <taxon>Burkholderiales</taxon>
        <taxon>Alcaligenaceae</taxon>
        <taxon>Pigmentiphaga</taxon>
    </lineage>
</organism>
<dbReference type="InterPro" id="IPR051010">
    <property type="entry name" value="BCAA_transport"/>
</dbReference>
<dbReference type="Gene3D" id="3.40.50.2300">
    <property type="match status" value="2"/>
</dbReference>
<dbReference type="Pfam" id="PF13458">
    <property type="entry name" value="Peripla_BP_6"/>
    <property type="match status" value="1"/>
</dbReference>
<feature type="domain" description="Leucine-binding protein" evidence="4">
    <location>
        <begin position="24"/>
        <end position="359"/>
    </location>
</feature>
<dbReference type="Proteomes" id="UP000292445">
    <property type="component" value="Unassembled WGS sequence"/>
</dbReference>
<sequence length="393" mass="41727">MRNTLALTLGLAAAAVCGPAAADLKIGFLATLSGPSADVGQDQYDGFMLAVEQMQGKLGGVATRVVREDDQMKPEIAVQSLAKLLDRDKVDVVTGLTYANVLMALQGKIAGTDVPFIGSVAGPSPTAGAQCKPNLFITSWQSDATAEAMGKYLQDTGVDPVAILAPNFLGSKDKVTGLKRFYRGKIAQETYTPLTQLDFSAELAATGNSGAKGLFAFFPGSQGVSFVRQYQQFGMLQKLPMYSVHTVEPGSVNAMGKAGVGAIVAESWQPGADNEESRRFVAAFEKKYKRTPTSYAAFSYDAAMLIDAAVRARSGDVSDRRALAAALRGAPFKSVRGPFRFNRNNYPVQNYHIYQVVDGAGGKPAFKVLVPNVLANHEDAYARECALKADGGA</sequence>
<dbReference type="AlphaFoldDB" id="A0A4Q7NE01"/>
<dbReference type="EMBL" id="SGXC01000002">
    <property type="protein sequence ID" value="RZS81331.1"/>
    <property type="molecule type" value="Genomic_DNA"/>
</dbReference>
<feature type="signal peptide" evidence="3">
    <location>
        <begin position="1"/>
        <end position="22"/>
    </location>
</feature>
<keyword evidence="2 3" id="KW-0732">Signal</keyword>
<dbReference type="InterPro" id="IPR028081">
    <property type="entry name" value="Leu-bd"/>
</dbReference>
<gene>
    <name evidence="5" type="ORF">EV675_3954</name>
</gene>
<dbReference type="OrthoDB" id="8522748at2"/>
<evidence type="ECO:0000313" key="5">
    <source>
        <dbReference type="EMBL" id="RZS81331.1"/>
    </source>
</evidence>
<comment type="caution">
    <text evidence="5">The sequence shown here is derived from an EMBL/GenBank/DDBJ whole genome shotgun (WGS) entry which is preliminary data.</text>
</comment>